<gene>
    <name evidence="2" type="ORF">TrCOL_g4515</name>
</gene>
<organism evidence="2 3">
    <name type="scientific">Triparma columacea</name>
    <dbReference type="NCBI Taxonomy" id="722753"/>
    <lineage>
        <taxon>Eukaryota</taxon>
        <taxon>Sar</taxon>
        <taxon>Stramenopiles</taxon>
        <taxon>Ochrophyta</taxon>
        <taxon>Bolidophyceae</taxon>
        <taxon>Parmales</taxon>
        <taxon>Triparmaceae</taxon>
        <taxon>Triparma</taxon>
    </lineage>
</organism>
<feature type="compositionally biased region" description="Basic and acidic residues" evidence="1">
    <location>
        <begin position="222"/>
        <end position="234"/>
    </location>
</feature>
<feature type="region of interest" description="Disordered" evidence="1">
    <location>
        <begin position="222"/>
        <end position="259"/>
    </location>
</feature>
<evidence type="ECO:0000313" key="3">
    <source>
        <dbReference type="Proteomes" id="UP001165065"/>
    </source>
</evidence>
<accession>A0A9W7FWL5</accession>
<feature type="compositionally biased region" description="Basic residues" evidence="1">
    <location>
        <begin position="239"/>
        <end position="250"/>
    </location>
</feature>
<sequence>MLSRSTSRCTSHFTSLITIRSHLLLTSSFSTTTSTTSPPLPRSTLFHRPHTYLSPSSPSTYLLLTTLHTSYWAWYTLSLTPLINALATSNSALASADERVGMVGLGMACCMSAMSAAYTKRLASRVELRGDKLELYTHTLPTGRPGGEPCEVFGVGEVRVEVPKGYSLKERDECLRRGNGFQPLRRRDGVVMSYLVDTEVGVVGGGGEEGYWRAFGKLVEGEKGGTERGGRRGEGGGIKGKKRGKKRKGGKEHVIESLR</sequence>
<evidence type="ECO:0000313" key="2">
    <source>
        <dbReference type="EMBL" id="GMI21104.1"/>
    </source>
</evidence>
<dbReference type="Proteomes" id="UP001165065">
    <property type="component" value="Unassembled WGS sequence"/>
</dbReference>
<keyword evidence="3" id="KW-1185">Reference proteome</keyword>
<proteinExistence type="predicted"/>
<dbReference type="OrthoDB" id="10672212at2759"/>
<protein>
    <submittedName>
        <fullName evidence="2">Uncharacterized protein</fullName>
    </submittedName>
</protein>
<reference evidence="3" key="1">
    <citation type="journal article" date="2023" name="Commun. Biol.">
        <title>Genome analysis of Parmales, the sister group of diatoms, reveals the evolutionary specialization of diatoms from phago-mixotrophs to photoautotrophs.</title>
        <authorList>
            <person name="Ban H."/>
            <person name="Sato S."/>
            <person name="Yoshikawa S."/>
            <person name="Yamada K."/>
            <person name="Nakamura Y."/>
            <person name="Ichinomiya M."/>
            <person name="Sato N."/>
            <person name="Blanc-Mathieu R."/>
            <person name="Endo H."/>
            <person name="Kuwata A."/>
            <person name="Ogata H."/>
        </authorList>
    </citation>
    <scope>NUCLEOTIDE SEQUENCE [LARGE SCALE GENOMIC DNA]</scope>
</reference>
<comment type="caution">
    <text evidence="2">The sequence shown here is derived from an EMBL/GenBank/DDBJ whole genome shotgun (WGS) entry which is preliminary data.</text>
</comment>
<dbReference type="EMBL" id="BRYA01000526">
    <property type="protein sequence ID" value="GMI21104.1"/>
    <property type="molecule type" value="Genomic_DNA"/>
</dbReference>
<name>A0A9W7FWL5_9STRA</name>
<evidence type="ECO:0000256" key="1">
    <source>
        <dbReference type="SAM" id="MobiDB-lite"/>
    </source>
</evidence>
<dbReference type="AlphaFoldDB" id="A0A9W7FWL5"/>